<organism evidence="1 2">
    <name type="scientific">Microbispora corallina</name>
    <dbReference type="NCBI Taxonomy" id="83302"/>
    <lineage>
        <taxon>Bacteria</taxon>
        <taxon>Bacillati</taxon>
        <taxon>Actinomycetota</taxon>
        <taxon>Actinomycetes</taxon>
        <taxon>Streptosporangiales</taxon>
        <taxon>Streptosporangiaceae</taxon>
        <taxon>Microbispora</taxon>
    </lineage>
</organism>
<evidence type="ECO:0000313" key="1">
    <source>
        <dbReference type="EMBL" id="GIH44406.1"/>
    </source>
</evidence>
<name>A0ABQ4GBL7_9ACTN</name>
<protein>
    <submittedName>
        <fullName evidence="1">Uncharacterized protein</fullName>
    </submittedName>
</protein>
<accession>A0ABQ4GBL7</accession>
<dbReference type="Proteomes" id="UP000603904">
    <property type="component" value="Unassembled WGS sequence"/>
</dbReference>
<dbReference type="InterPro" id="IPR045682">
    <property type="entry name" value="DUF6193"/>
</dbReference>
<gene>
    <name evidence="1" type="ORF">Mco01_74060</name>
</gene>
<proteinExistence type="predicted"/>
<dbReference type="EMBL" id="BOOC01000058">
    <property type="protein sequence ID" value="GIH44406.1"/>
    <property type="molecule type" value="Genomic_DNA"/>
</dbReference>
<sequence>MLQASPQLLKLRPLIDAAITEPHLSQLFPYTSMITLRFSRCTGYPYTRDLPWARPIDEGRYQVIGPDRKELGVADGPGSAALIADALPSDCGPAVAGTAYSLRDQLRDDTPGRP</sequence>
<comment type="caution">
    <text evidence="1">The sequence shown here is derived from an EMBL/GenBank/DDBJ whole genome shotgun (WGS) entry which is preliminary data.</text>
</comment>
<dbReference type="Pfam" id="PF19692">
    <property type="entry name" value="DUF6193"/>
    <property type="match status" value="1"/>
</dbReference>
<keyword evidence="2" id="KW-1185">Reference proteome</keyword>
<reference evidence="1 2" key="1">
    <citation type="submission" date="2021-01" db="EMBL/GenBank/DDBJ databases">
        <title>Whole genome shotgun sequence of Microbispora corallina NBRC 16416.</title>
        <authorList>
            <person name="Komaki H."/>
            <person name="Tamura T."/>
        </authorList>
    </citation>
    <scope>NUCLEOTIDE SEQUENCE [LARGE SCALE GENOMIC DNA]</scope>
    <source>
        <strain evidence="1 2">NBRC 16416</strain>
    </source>
</reference>
<evidence type="ECO:0000313" key="2">
    <source>
        <dbReference type="Proteomes" id="UP000603904"/>
    </source>
</evidence>